<reference evidence="2 3" key="1">
    <citation type="journal article" date="2012" name="Genome Biol.">
        <title>Sequencing three crocodilian genomes to illuminate the evolution of archosaurs and amniotes.</title>
        <authorList>
            <person name="St John J.A."/>
            <person name="Braun E.L."/>
            <person name="Isberg S.R."/>
            <person name="Miles L.G."/>
            <person name="Chong A.Y."/>
            <person name="Gongora J."/>
            <person name="Dalzell P."/>
            <person name="Moran C."/>
            <person name="Bed'hom B."/>
            <person name="Abzhanov A."/>
            <person name="Burgess S.C."/>
            <person name="Cooksey A.M."/>
            <person name="Castoe T.A."/>
            <person name="Crawford N.G."/>
            <person name="Densmore L.D."/>
            <person name="Drew J.C."/>
            <person name="Edwards S.V."/>
            <person name="Faircloth B.C."/>
            <person name="Fujita M.K."/>
            <person name="Greenwold M.J."/>
            <person name="Hoffmann F.G."/>
            <person name="Howard J.M."/>
            <person name="Iguchi T."/>
            <person name="Janes D.E."/>
            <person name="Khan S.Y."/>
            <person name="Kohno S."/>
            <person name="de Koning A.J."/>
            <person name="Lance S.L."/>
            <person name="McCarthy F.M."/>
            <person name="McCormack J.E."/>
            <person name="Merchant M.E."/>
            <person name="Peterson D.G."/>
            <person name="Pollock D.D."/>
            <person name="Pourmand N."/>
            <person name="Raney B.J."/>
            <person name="Roessler K.A."/>
            <person name="Sanford J.R."/>
            <person name="Sawyer R.H."/>
            <person name="Schmidt C.J."/>
            <person name="Triplett E.W."/>
            <person name="Tuberville T.D."/>
            <person name="Venegas-Anaya M."/>
            <person name="Howard J.T."/>
            <person name="Jarvis E.D."/>
            <person name="Guillette L.J.Jr."/>
            <person name="Glenn T.C."/>
            <person name="Green R.E."/>
            <person name="Ray D.A."/>
        </authorList>
    </citation>
    <scope>NUCLEOTIDE SEQUENCE [LARGE SCALE GENOMIC DNA]</scope>
    <source>
        <strain evidence="2">KSC_2009_1</strain>
    </source>
</reference>
<organism evidence="2 3">
    <name type="scientific">Alligator mississippiensis</name>
    <name type="common">American alligator</name>
    <dbReference type="NCBI Taxonomy" id="8496"/>
    <lineage>
        <taxon>Eukaryota</taxon>
        <taxon>Metazoa</taxon>
        <taxon>Chordata</taxon>
        <taxon>Craniata</taxon>
        <taxon>Vertebrata</taxon>
        <taxon>Euteleostomi</taxon>
        <taxon>Archelosauria</taxon>
        <taxon>Archosauria</taxon>
        <taxon>Crocodylia</taxon>
        <taxon>Alligatoridae</taxon>
        <taxon>Alligatorinae</taxon>
        <taxon>Alligator</taxon>
    </lineage>
</organism>
<feature type="compositionally biased region" description="Basic and acidic residues" evidence="1">
    <location>
        <begin position="1"/>
        <end position="22"/>
    </location>
</feature>
<feature type="region of interest" description="Disordered" evidence="1">
    <location>
        <begin position="1"/>
        <end position="24"/>
    </location>
</feature>
<name>A0A151MAH8_ALLMI</name>
<dbReference type="AlphaFoldDB" id="A0A151MAH8"/>
<evidence type="ECO:0000256" key="1">
    <source>
        <dbReference type="SAM" id="MobiDB-lite"/>
    </source>
</evidence>
<comment type="caution">
    <text evidence="2">The sequence shown here is derived from an EMBL/GenBank/DDBJ whole genome shotgun (WGS) entry which is preliminary data.</text>
</comment>
<keyword evidence="3" id="KW-1185">Reference proteome</keyword>
<gene>
    <name evidence="2" type="ORF">Y1Q_0001691</name>
</gene>
<sequence length="94" mass="10490">MNYSKHLKDMAHGPDTTQDRCRQPVPASVAGRVDVQGNRKGLKQLTRTVIAAGVRGNRKRREIVIILNKGILNSAPMDVTENGDQIEQGENRIW</sequence>
<accession>A0A151MAH8</accession>
<dbReference type="Proteomes" id="UP000050525">
    <property type="component" value="Unassembled WGS sequence"/>
</dbReference>
<evidence type="ECO:0000313" key="2">
    <source>
        <dbReference type="EMBL" id="KYO21501.1"/>
    </source>
</evidence>
<protein>
    <submittedName>
        <fullName evidence="2">Uncharacterized protein</fullName>
    </submittedName>
</protein>
<dbReference type="EMBL" id="AKHW03006295">
    <property type="protein sequence ID" value="KYO21501.1"/>
    <property type="molecule type" value="Genomic_DNA"/>
</dbReference>
<evidence type="ECO:0000313" key="3">
    <source>
        <dbReference type="Proteomes" id="UP000050525"/>
    </source>
</evidence>
<proteinExistence type="predicted"/>